<gene>
    <name evidence="3" type="ordered locus">Echvi_0130</name>
</gene>
<keyword evidence="3" id="KW-0378">Hydrolase</keyword>
<dbReference type="PANTHER" id="PTHR22642:SF2">
    <property type="entry name" value="PROTEIN LONG AFTER FAR-RED 3"/>
    <property type="match status" value="1"/>
</dbReference>
<dbReference type="SUPFAM" id="SSF51556">
    <property type="entry name" value="Metallo-dependent hydrolases"/>
    <property type="match status" value="1"/>
</dbReference>
<dbReference type="Pfam" id="PF07969">
    <property type="entry name" value="Amidohydro_3"/>
    <property type="match status" value="1"/>
</dbReference>
<protein>
    <submittedName>
        <fullName evidence="3">Putative TIM-barrel fold metal-dependent hydrolase</fullName>
    </submittedName>
</protein>
<dbReference type="EMBL" id="CP003346">
    <property type="protein sequence ID" value="AGA76427.1"/>
    <property type="molecule type" value="Genomic_DNA"/>
</dbReference>
<proteinExistence type="predicted"/>
<evidence type="ECO:0000259" key="2">
    <source>
        <dbReference type="Pfam" id="PF07969"/>
    </source>
</evidence>
<name>L0FT03_ECHVK</name>
<organism evidence="3 4">
    <name type="scientific">Echinicola vietnamensis (strain DSM 17526 / LMG 23754 / KMM 6221)</name>
    <dbReference type="NCBI Taxonomy" id="926556"/>
    <lineage>
        <taxon>Bacteria</taxon>
        <taxon>Pseudomonadati</taxon>
        <taxon>Bacteroidota</taxon>
        <taxon>Cytophagia</taxon>
        <taxon>Cytophagales</taxon>
        <taxon>Cyclobacteriaceae</taxon>
        <taxon>Echinicola</taxon>
    </lineage>
</organism>
<dbReference type="PANTHER" id="PTHR22642">
    <property type="entry name" value="IMIDAZOLONEPROPIONASE"/>
    <property type="match status" value="1"/>
</dbReference>
<dbReference type="InterPro" id="IPR011059">
    <property type="entry name" value="Metal-dep_hydrolase_composite"/>
</dbReference>
<dbReference type="eggNOG" id="COG1574">
    <property type="taxonomic scope" value="Bacteria"/>
</dbReference>
<sequence>MTKMKRFHTILFGIILLFSACAKKENVDLIVHNGLIYTVNGAFEQAEAFAVKDGKFIAVNSSETILKKYSAPNIMDLKGKFVYPGLIDAHTHFYRYGTGLKVADLTGITSFEALVKTVKAHRKAHPNQAWVLGRGWDQNLWPEKSFPEKSLLDEAFPNTPVLLTRIDGHAAIANQKALDMGEITATTDILGGKIILQNGEPTGVLIDNAIGMVSSKIPEISTAESRQALLDAQENCFAVGLTTVADAGLDKPIIDLMESMQKEGDLKMRIYAMVNPTEENMAYYFEKGPFQNESLTVRSFKIYGDGALGSRGASLLAPYHDAPDELGFLLNTPENFLSLAEDIHDHGFQMNTHCIGDSANRTLLNIYAKVLMKENDQRWRIEHAQVVHPQDVEKFATYHIIPSVQPTHATSDMYWAEDRLGEERVKHAYIYKDLLEQNGLIALGSDFPVESINPLFGFHAAVARQDANNWPTDGFQTENSLTRQEALKGMTIWAAYANFEENLKGSIESGKLADFIITSRDLMTAPHENLREIKVEATYIGGEKVY</sequence>
<dbReference type="Proteomes" id="UP000010796">
    <property type="component" value="Chromosome"/>
</dbReference>
<dbReference type="SUPFAM" id="SSF51338">
    <property type="entry name" value="Composite domain of metallo-dependent hydrolases"/>
    <property type="match status" value="1"/>
</dbReference>
<dbReference type="Gene3D" id="3.10.310.70">
    <property type="match status" value="1"/>
</dbReference>
<evidence type="ECO:0000256" key="1">
    <source>
        <dbReference type="SAM" id="SignalP"/>
    </source>
</evidence>
<dbReference type="PATRIC" id="fig|926556.3.peg.129"/>
<dbReference type="Gene3D" id="3.20.20.140">
    <property type="entry name" value="Metal-dependent hydrolases"/>
    <property type="match status" value="1"/>
</dbReference>
<dbReference type="OrthoDB" id="9767366at2"/>
<dbReference type="PROSITE" id="PS51257">
    <property type="entry name" value="PROKAR_LIPOPROTEIN"/>
    <property type="match status" value="1"/>
</dbReference>
<feature type="chain" id="PRO_5003941853" evidence="1">
    <location>
        <begin position="23"/>
        <end position="546"/>
    </location>
</feature>
<dbReference type="InterPro" id="IPR033932">
    <property type="entry name" value="YtcJ-like"/>
</dbReference>
<dbReference type="CDD" id="cd01300">
    <property type="entry name" value="YtcJ_like"/>
    <property type="match status" value="1"/>
</dbReference>
<dbReference type="KEGG" id="evi:Echvi_0130"/>
<feature type="signal peptide" evidence="1">
    <location>
        <begin position="1"/>
        <end position="22"/>
    </location>
</feature>
<evidence type="ECO:0000313" key="4">
    <source>
        <dbReference type="Proteomes" id="UP000010796"/>
    </source>
</evidence>
<dbReference type="RefSeq" id="WP_015263995.1">
    <property type="nucleotide sequence ID" value="NC_019904.1"/>
</dbReference>
<accession>L0FT03</accession>
<dbReference type="HOGENOM" id="CLU_009942_1_0_10"/>
<dbReference type="STRING" id="926556.Echvi_0130"/>
<dbReference type="AlphaFoldDB" id="L0FT03"/>
<dbReference type="Gene3D" id="2.30.40.10">
    <property type="entry name" value="Urease, subunit C, domain 1"/>
    <property type="match status" value="1"/>
</dbReference>
<evidence type="ECO:0000313" key="3">
    <source>
        <dbReference type="EMBL" id="AGA76427.1"/>
    </source>
</evidence>
<dbReference type="InterPro" id="IPR032466">
    <property type="entry name" value="Metal_Hydrolase"/>
</dbReference>
<dbReference type="InterPro" id="IPR013108">
    <property type="entry name" value="Amidohydro_3"/>
</dbReference>
<feature type="domain" description="Amidohydrolase 3" evidence="2">
    <location>
        <begin position="74"/>
        <end position="546"/>
    </location>
</feature>
<dbReference type="GO" id="GO:0016810">
    <property type="term" value="F:hydrolase activity, acting on carbon-nitrogen (but not peptide) bonds"/>
    <property type="evidence" value="ECO:0007669"/>
    <property type="project" value="InterPro"/>
</dbReference>
<reference evidence="4" key="1">
    <citation type="submission" date="2012-02" db="EMBL/GenBank/DDBJ databases">
        <title>The complete genome of Echinicola vietnamensis DSM 17526.</title>
        <authorList>
            <person name="Lucas S."/>
            <person name="Copeland A."/>
            <person name="Lapidus A."/>
            <person name="Glavina del Rio T."/>
            <person name="Dalin E."/>
            <person name="Tice H."/>
            <person name="Bruce D."/>
            <person name="Goodwin L."/>
            <person name="Pitluck S."/>
            <person name="Peters L."/>
            <person name="Ovchinnikova G."/>
            <person name="Teshima H."/>
            <person name="Kyrpides N."/>
            <person name="Mavromatis K."/>
            <person name="Ivanova N."/>
            <person name="Brettin T."/>
            <person name="Detter J.C."/>
            <person name="Han C."/>
            <person name="Larimer F."/>
            <person name="Land M."/>
            <person name="Hauser L."/>
            <person name="Markowitz V."/>
            <person name="Cheng J.-F."/>
            <person name="Hugenholtz P."/>
            <person name="Woyke T."/>
            <person name="Wu D."/>
            <person name="Brambilla E."/>
            <person name="Klenk H.-P."/>
            <person name="Eisen J.A."/>
        </authorList>
    </citation>
    <scope>NUCLEOTIDE SEQUENCE [LARGE SCALE GENOMIC DNA]</scope>
    <source>
        <strain evidence="4">DSM 17526 / LMG 23754 / KMM 6221</strain>
    </source>
</reference>
<keyword evidence="1" id="KW-0732">Signal</keyword>
<keyword evidence="4" id="KW-1185">Reference proteome</keyword>